<sequence length="65" mass="7250">MKYKVKAAEQDAKGFVEVPEDVIMLSGMYHPVTGKFTIACLEPVVEKPKEEKPEEEAGKEPGKEE</sequence>
<gene>
    <name evidence="2" type="ORF">S03H2_28985</name>
</gene>
<organism evidence="2">
    <name type="scientific">marine sediment metagenome</name>
    <dbReference type="NCBI Taxonomy" id="412755"/>
    <lineage>
        <taxon>unclassified sequences</taxon>
        <taxon>metagenomes</taxon>
        <taxon>ecological metagenomes</taxon>
    </lineage>
</organism>
<feature type="region of interest" description="Disordered" evidence="1">
    <location>
        <begin position="45"/>
        <end position="65"/>
    </location>
</feature>
<accession>X1ISH7</accession>
<comment type="caution">
    <text evidence="2">The sequence shown here is derived from an EMBL/GenBank/DDBJ whole genome shotgun (WGS) entry which is preliminary data.</text>
</comment>
<evidence type="ECO:0000313" key="2">
    <source>
        <dbReference type="EMBL" id="GAH60458.1"/>
    </source>
</evidence>
<name>X1ISH7_9ZZZZ</name>
<dbReference type="EMBL" id="BARU01017477">
    <property type="protein sequence ID" value="GAH60458.1"/>
    <property type="molecule type" value="Genomic_DNA"/>
</dbReference>
<proteinExistence type="predicted"/>
<protein>
    <submittedName>
        <fullName evidence="2">Uncharacterized protein</fullName>
    </submittedName>
</protein>
<dbReference type="AlphaFoldDB" id="X1ISH7"/>
<reference evidence="2" key="1">
    <citation type="journal article" date="2014" name="Front. Microbiol.">
        <title>High frequency of phylogenetically diverse reductive dehalogenase-homologous genes in deep subseafloor sedimentary metagenomes.</title>
        <authorList>
            <person name="Kawai M."/>
            <person name="Futagami T."/>
            <person name="Toyoda A."/>
            <person name="Takaki Y."/>
            <person name="Nishi S."/>
            <person name="Hori S."/>
            <person name="Arai W."/>
            <person name="Tsubouchi T."/>
            <person name="Morono Y."/>
            <person name="Uchiyama I."/>
            <person name="Ito T."/>
            <person name="Fujiyama A."/>
            <person name="Inagaki F."/>
            <person name="Takami H."/>
        </authorList>
    </citation>
    <scope>NUCLEOTIDE SEQUENCE</scope>
    <source>
        <strain evidence="2">Expedition CK06-06</strain>
    </source>
</reference>
<evidence type="ECO:0000256" key="1">
    <source>
        <dbReference type="SAM" id="MobiDB-lite"/>
    </source>
</evidence>